<evidence type="ECO:0000256" key="2">
    <source>
        <dbReference type="ARBA" id="ARBA00022692"/>
    </source>
</evidence>
<dbReference type="PANTHER" id="PTHR11662:SF450">
    <property type="entry name" value="BLR1003 PROTEIN"/>
    <property type="match status" value="1"/>
</dbReference>
<evidence type="ECO:0000256" key="3">
    <source>
        <dbReference type="ARBA" id="ARBA00022989"/>
    </source>
</evidence>
<evidence type="ECO:0000256" key="1">
    <source>
        <dbReference type="ARBA" id="ARBA00004651"/>
    </source>
</evidence>
<name>A0A7K0C2R7_9ACTN</name>
<comment type="caution">
    <text evidence="7">The sequence shown here is derived from an EMBL/GenBank/DDBJ whole genome shotgun (WGS) entry which is preliminary data.</text>
</comment>
<feature type="transmembrane region" description="Helical" evidence="5">
    <location>
        <begin position="351"/>
        <end position="374"/>
    </location>
</feature>
<feature type="transmembrane region" description="Helical" evidence="5">
    <location>
        <begin position="84"/>
        <end position="105"/>
    </location>
</feature>
<dbReference type="PANTHER" id="PTHR11662">
    <property type="entry name" value="SOLUTE CARRIER FAMILY 17"/>
    <property type="match status" value="1"/>
</dbReference>
<feature type="transmembrane region" description="Helical" evidence="5">
    <location>
        <begin position="288"/>
        <end position="308"/>
    </location>
</feature>
<evidence type="ECO:0000313" key="8">
    <source>
        <dbReference type="Proteomes" id="UP000487268"/>
    </source>
</evidence>
<protein>
    <submittedName>
        <fullName evidence="7">Hexuronate transporter</fullName>
    </submittedName>
</protein>
<dbReference type="RefSeq" id="WP_194293505.1">
    <property type="nucleotide sequence ID" value="NZ_WEGH01000004.1"/>
</dbReference>
<keyword evidence="4 5" id="KW-0472">Membrane</keyword>
<feature type="transmembrane region" description="Helical" evidence="5">
    <location>
        <begin position="170"/>
        <end position="191"/>
    </location>
</feature>
<feature type="domain" description="Major facilitator superfamily (MFS) profile" evidence="6">
    <location>
        <begin position="15"/>
        <end position="410"/>
    </location>
</feature>
<feature type="transmembrane region" description="Helical" evidence="5">
    <location>
        <begin position="12"/>
        <end position="28"/>
    </location>
</feature>
<dbReference type="InterPro" id="IPR050382">
    <property type="entry name" value="MFS_Na/Anion_cotransporter"/>
</dbReference>
<gene>
    <name evidence="7" type="primary">exuT</name>
    <name evidence="7" type="ORF">ACRB68_58790</name>
</gene>
<dbReference type="GO" id="GO:0005886">
    <property type="term" value="C:plasma membrane"/>
    <property type="evidence" value="ECO:0007669"/>
    <property type="project" value="UniProtKB-SubCell"/>
</dbReference>
<dbReference type="PROSITE" id="PS50850">
    <property type="entry name" value="MFS"/>
    <property type="match status" value="1"/>
</dbReference>
<keyword evidence="8" id="KW-1185">Reference proteome</keyword>
<evidence type="ECO:0000313" key="7">
    <source>
        <dbReference type="EMBL" id="MQY07777.1"/>
    </source>
</evidence>
<reference evidence="7 8" key="1">
    <citation type="submission" date="2019-10" db="EMBL/GenBank/DDBJ databases">
        <title>Actinomadura rubteroloni sp. nov. and Actinomadura macrotermitis sp. nov., isolated from the gut of fungus growing-termite Macrotermes natalensis.</title>
        <authorList>
            <person name="Benndorf R."/>
            <person name="Martin K."/>
            <person name="Kuefner M."/>
            <person name="De Beer W."/>
            <person name="Kaster A.-K."/>
            <person name="Vollmers J."/>
            <person name="Poulsen M."/>
            <person name="Beemelmanns C."/>
        </authorList>
    </citation>
    <scope>NUCLEOTIDE SEQUENCE [LARGE SCALE GENOMIC DNA]</scope>
    <source>
        <strain evidence="7 8">RB68</strain>
    </source>
</reference>
<proteinExistence type="predicted"/>
<sequence length="428" mass="43815">MTPPTPAPARRAWTVVVLLVLFMAVNFLDKSVLGLAGKHIKDDLGLDDTRFGTIGSAFFLLFSLSGAAAGFAADRLTARRLVTAMAVVWSLAQLLVALPAAGLATLVATRVVLGAAEGPAFPLANHVAFSWFPDERRTLPGSLLTIGGAVGVAVGAPLLALTITRAGWRAAFALTGVLGLLWLLAWLRWGGEGPHGVHARPAEGGRVPYRRLLTRGTVLGGLAGGFAAFWLMAVALTWLPQFLQRVHGYELERAGLVAAGTQVAGIVFILGIGYASQRMLRRGRSSRVARGVLGGAAVVVSGAATLLLTRVGGGVALVAAMLVAFTVGNAFFGLMQAVLAEIAPLRQRAALLCTVTAAASTAGAFGPLASGALVDAAGSAAAGFRHAFDLAAALMIVCGLLAAALIRPARDRASLAEPPAAAVPQAAH</sequence>
<dbReference type="AlphaFoldDB" id="A0A7K0C2R7"/>
<dbReference type="InterPro" id="IPR036259">
    <property type="entry name" value="MFS_trans_sf"/>
</dbReference>
<feature type="transmembrane region" description="Helical" evidence="5">
    <location>
        <begin position="386"/>
        <end position="406"/>
    </location>
</feature>
<evidence type="ECO:0000256" key="5">
    <source>
        <dbReference type="SAM" id="Phobius"/>
    </source>
</evidence>
<evidence type="ECO:0000259" key="6">
    <source>
        <dbReference type="PROSITE" id="PS50850"/>
    </source>
</evidence>
<feature type="transmembrane region" description="Helical" evidence="5">
    <location>
        <begin position="143"/>
        <end position="164"/>
    </location>
</feature>
<feature type="transmembrane region" description="Helical" evidence="5">
    <location>
        <begin position="256"/>
        <end position="276"/>
    </location>
</feature>
<keyword evidence="3 5" id="KW-1133">Transmembrane helix</keyword>
<evidence type="ECO:0000256" key="4">
    <source>
        <dbReference type="ARBA" id="ARBA00023136"/>
    </source>
</evidence>
<dbReference type="GO" id="GO:0022857">
    <property type="term" value="F:transmembrane transporter activity"/>
    <property type="evidence" value="ECO:0007669"/>
    <property type="project" value="InterPro"/>
</dbReference>
<dbReference type="Gene3D" id="1.20.1250.20">
    <property type="entry name" value="MFS general substrate transporter like domains"/>
    <property type="match status" value="2"/>
</dbReference>
<feature type="transmembrane region" description="Helical" evidence="5">
    <location>
        <begin position="212"/>
        <end position="236"/>
    </location>
</feature>
<organism evidence="7 8">
    <name type="scientific">Actinomadura macrotermitis</name>
    <dbReference type="NCBI Taxonomy" id="2585200"/>
    <lineage>
        <taxon>Bacteria</taxon>
        <taxon>Bacillati</taxon>
        <taxon>Actinomycetota</taxon>
        <taxon>Actinomycetes</taxon>
        <taxon>Streptosporangiales</taxon>
        <taxon>Thermomonosporaceae</taxon>
        <taxon>Actinomadura</taxon>
    </lineage>
</organism>
<feature type="transmembrane region" description="Helical" evidence="5">
    <location>
        <begin position="314"/>
        <end position="339"/>
    </location>
</feature>
<feature type="transmembrane region" description="Helical" evidence="5">
    <location>
        <begin position="51"/>
        <end position="72"/>
    </location>
</feature>
<comment type="subcellular location">
    <subcellularLocation>
        <location evidence="1">Cell membrane</location>
        <topology evidence="1">Multi-pass membrane protein</topology>
    </subcellularLocation>
</comment>
<feature type="transmembrane region" description="Helical" evidence="5">
    <location>
        <begin position="111"/>
        <end position="131"/>
    </location>
</feature>
<accession>A0A7K0C2R7</accession>
<keyword evidence="2 5" id="KW-0812">Transmembrane</keyword>
<dbReference type="SUPFAM" id="SSF103473">
    <property type="entry name" value="MFS general substrate transporter"/>
    <property type="match status" value="1"/>
</dbReference>
<dbReference type="InterPro" id="IPR020846">
    <property type="entry name" value="MFS_dom"/>
</dbReference>
<dbReference type="EMBL" id="WEGH01000004">
    <property type="protein sequence ID" value="MQY07777.1"/>
    <property type="molecule type" value="Genomic_DNA"/>
</dbReference>
<dbReference type="Pfam" id="PF07690">
    <property type="entry name" value="MFS_1"/>
    <property type="match status" value="1"/>
</dbReference>
<dbReference type="Proteomes" id="UP000487268">
    <property type="component" value="Unassembled WGS sequence"/>
</dbReference>
<dbReference type="InterPro" id="IPR011701">
    <property type="entry name" value="MFS"/>
</dbReference>